<feature type="compositionally biased region" description="Low complexity" evidence="1">
    <location>
        <begin position="66"/>
        <end position="75"/>
    </location>
</feature>
<feature type="compositionally biased region" description="Acidic residues" evidence="1">
    <location>
        <begin position="277"/>
        <end position="287"/>
    </location>
</feature>
<dbReference type="InterPro" id="IPR036034">
    <property type="entry name" value="PDZ_sf"/>
</dbReference>
<feature type="compositionally biased region" description="Low complexity" evidence="1">
    <location>
        <begin position="711"/>
        <end position="720"/>
    </location>
</feature>
<feature type="compositionally biased region" description="Basic and acidic residues" evidence="1">
    <location>
        <begin position="698"/>
        <end position="710"/>
    </location>
</feature>
<protein>
    <recommendedName>
        <fullName evidence="2">PDZ domain-containing protein</fullName>
    </recommendedName>
</protein>
<dbReference type="CDD" id="cd00136">
    <property type="entry name" value="PDZ_canonical"/>
    <property type="match status" value="1"/>
</dbReference>
<feature type="compositionally biased region" description="Acidic residues" evidence="1">
    <location>
        <begin position="360"/>
        <end position="370"/>
    </location>
</feature>
<feature type="region of interest" description="Disordered" evidence="1">
    <location>
        <begin position="1"/>
        <end position="83"/>
    </location>
</feature>
<dbReference type="Gene3D" id="2.30.42.10">
    <property type="match status" value="1"/>
</dbReference>
<feature type="compositionally biased region" description="Basic and acidic residues" evidence="1">
    <location>
        <begin position="383"/>
        <end position="392"/>
    </location>
</feature>
<feature type="compositionally biased region" description="Acidic residues" evidence="1">
    <location>
        <begin position="721"/>
        <end position="732"/>
    </location>
</feature>
<dbReference type="Pfam" id="PF00595">
    <property type="entry name" value="PDZ"/>
    <property type="match status" value="1"/>
</dbReference>
<evidence type="ECO:0000259" key="2">
    <source>
        <dbReference type="PROSITE" id="PS50106"/>
    </source>
</evidence>
<feature type="compositionally biased region" description="Polar residues" evidence="1">
    <location>
        <begin position="976"/>
        <end position="1004"/>
    </location>
</feature>
<name>A0A7S2L1S9_9STRA</name>
<feature type="compositionally biased region" description="Basic and acidic residues" evidence="1">
    <location>
        <begin position="297"/>
        <end position="314"/>
    </location>
</feature>
<dbReference type="PROSITE" id="PS50106">
    <property type="entry name" value="PDZ"/>
    <property type="match status" value="1"/>
</dbReference>
<dbReference type="InterPro" id="IPR001478">
    <property type="entry name" value="PDZ"/>
</dbReference>
<dbReference type="SMART" id="SM00228">
    <property type="entry name" value="PDZ"/>
    <property type="match status" value="1"/>
</dbReference>
<feature type="compositionally biased region" description="Low complexity" evidence="1">
    <location>
        <begin position="1007"/>
        <end position="1019"/>
    </location>
</feature>
<feature type="compositionally biased region" description="Basic and acidic residues" evidence="1">
    <location>
        <begin position="949"/>
        <end position="962"/>
    </location>
</feature>
<feature type="compositionally biased region" description="Acidic residues" evidence="1">
    <location>
        <begin position="742"/>
        <end position="763"/>
    </location>
</feature>
<accession>A0A7S2L1S9</accession>
<feature type="region of interest" description="Disordered" evidence="1">
    <location>
        <begin position="358"/>
        <end position="468"/>
    </location>
</feature>
<reference evidence="3" key="1">
    <citation type="submission" date="2021-01" db="EMBL/GenBank/DDBJ databases">
        <authorList>
            <person name="Corre E."/>
            <person name="Pelletier E."/>
            <person name="Niang G."/>
            <person name="Scheremetjew M."/>
            <person name="Finn R."/>
            <person name="Kale V."/>
            <person name="Holt S."/>
            <person name="Cochrane G."/>
            <person name="Meng A."/>
            <person name="Brown T."/>
            <person name="Cohen L."/>
        </authorList>
    </citation>
    <scope>NUCLEOTIDE SEQUENCE</scope>
    <source>
        <strain evidence="3">B650</strain>
    </source>
</reference>
<organism evidence="3">
    <name type="scientific">Leptocylindrus danicus</name>
    <dbReference type="NCBI Taxonomy" id="163516"/>
    <lineage>
        <taxon>Eukaryota</taxon>
        <taxon>Sar</taxon>
        <taxon>Stramenopiles</taxon>
        <taxon>Ochrophyta</taxon>
        <taxon>Bacillariophyta</taxon>
        <taxon>Coscinodiscophyceae</taxon>
        <taxon>Chaetocerotophycidae</taxon>
        <taxon>Leptocylindrales</taxon>
        <taxon>Leptocylindraceae</taxon>
        <taxon>Leptocylindrus</taxon>
    </lineage>
</organism>
<dbReference type="EMBL" id="HBGY01021943">
    <property type="protein sequence ID" value="CAD9592312.1"/>
    <property type="molecule type" value="Transcribed_RNA"/>
</dbReference>
<feature type="domain" description="PDZ" evidence="2">
    <location>
        <begin position="181"/>
        <end position="240"/>
    </location>
</feature>
<feature type="compositionally biased region" description="Acidic residues" evidence="1">
    <location>
        <begin position="793"/>
        <end position="830"/>
    </location>
</feature>
<feature type="region of interest" description="Disordered" evidence="1">
    <location>
        <begin position="258"/>
        <end position="337"/>
    </location>
</feature>
<feature type="region of interest" description="Disordered" evidence="1">
    <location>
        <begin position="976"/>
        <end position="1053"/>
    </location>
</feature>
<dbReference type="AlphaFoldDB" id="A0A7S2L1S9"/>
<proteinExistence type="predicted"/>
<evidence type="ECO:0000256" key="1">
    <source>
        <dbReference type="SAM" id="MobiDB-lite"/>
    </source>
</evidence>
<feature type="compositionally biased region" description="Basic residues" evidence="1">
    <location>
        <begin position="315"/>
        <end position="333"/>
    </location>
</feature>
<feature type="compositionally biased region" description="Pro residues" evidence="1">
    <location>
        <begin position="939"/>
        <end position="948"/>
    </location>
</feature>
<feature type="compositionally biased region" description="Basic and acidic residues" evidence="1">
    <location>
        <begin position="399"/>
        <end position="413"/>
    </location>
</feature>
<evidence type="ECO:0000313" key="3">
    <source>
        <dbReference type="EMBL" id="CAD9592312.1"/>
    </source>
</evidence>
<gene>
    <name evidence="3" type="ORF">LDAN0321_LOCUS13834</name>
</gene>
<sequence>MQSTTAPYSAESPIPTSWWEQADPANANGGMPPQTHTNQAGPPPSTMTSGMYYGSASAAPPMYYGQQQQPQPQQQSNNLYGYGGMNGIANPNVNPAVTMESGGAHINLARSNYTHQQPPPRATHYNSASRLQEPNTISNTNNITTNINANSNANVNAAVNNATTSTVSASGLIRLTLRKPMGIVFEPMTQNGQQRGVRICDLPRTGAAALSGKLQVGDELLSINDKTMSRLSFDEILDFIIDADADKVDLLFRRPKKDNASVASKSRGGQQTGITWAEEDEILEEAEVVNSTKTKSKSRESSSSHRDRDRDSNKSHKSSSSRSRHSSSRKKGRRRDDIASESFLDMLIDNLCFNTAADADRDDESYYDDDSYSRASYDDESTIDTRDTRDNVKSSSANDRGRDRRRSRERERDYDDDTVDDTATIESKDSYSDIAPPSRSKMKSRDKHSGSGGHNTKNDSGGDKAMLSPVKEEVVLKKEQEKLKKEELNVHPEVYGLDDHAMEDVVYDDREEQYNSMHVMEEEEHVATASIDGSVLTMPTLDGVHISPLARSLGKDYPAARGMSVEETIQHDPRAFYRYAVQTLLEEHEPEKLRLIDKLLAKYEDREEYLIQKLQVRYNKDKQGMNATPTIQEEEYYEDQNVNIAVSSVENVNKTGSNANSNYSLGSFASENAKQRFAAKSAAKKNQQLISDDDEGDGDNHGAAPDERYPEVNAEQYNANNEEEDQMEEPEQEQERPVEAAPQEEEDDEVDYYQEDQQDDLDYNDANNQHRSKSISPRESVFQRQQSPAPQEEQQDEDDEGDVGEGVDQNQDEEGSYYSGEESEYSDDMDGTSPALIAQVSELLNFVYGKTSVPGQIDRVSTIMRAYEGRETVLLELLETKALIKANSVKAEQGQEVDDHDASGVGVESRSVDHPMDFNPPDDISSVSGSSSKYRNPPAHAPPAPPPEIHPHRPAEEEKVAFDEVNDFADFASMPNNAFVASNDENVNRNAPQSQRPAQKTKQVNRPAPAKKQQAPATPQDKKKKKGIFGMFKGGKKDKPKSSKKKGTFSQMS</sequence>
<feature type="compositionally biased region" description="Polar residues" evidence="1">
    <location>
        <begin position="774"/>
        <end position="789"/>
    </location>
</feature>
<feature type="region of interest" description="Disordered" evidence="1">
    <location>
        <begin position="679"/>
        <end position="833"/>
    </location>
</feature>
<dbReference type="SUPFAM" id="SSF50156">
    <property type="entry name" value="PDZ domain-like"/>
    <property type="match status" value="1"/>
</dbReference>
<feature type="compositionally biased region" description="Polar residues" evidence="1">
    <location>
        <begin position="261"/>
        <end position="274"/>
    </location>
</feature>
<feature type="region of interest" description="Disordered" evidence="1">
    <location>
        <begin position="889"/>
        <end position="963"/>
    </location>
</feature>